<protein>
    <submittedName>
        <fullName evidence="4">Carbamoyltransferase C-terminal domain-containing protein</fullName>
    </submittedName>
</protein>
<feature type="domain" description="Carbamoyltransferase" evidence="2">
    <location>
        <begin position="114"/>
        <end position="358"/>
    </location>
</feature>
<keyword evidence="5" id="KW-1185">Reference proteome</keyword>
<feature type="domain" description="Carbamoyltransferase C-terminal" evidence="3">
    <location>
        <begin position="410"/>
        <end position="577"/>
    </location>
</feature>
<name>A0ABW4RMY2_9BACL</name>
<organism evidence="4 5">
    <name type="scientific">Paenibacillus wenxiniae</name>
    <dbReference type="NCBI Taxonomy" id="1636843"/>
    <lineage>
        <taxon>Bacteria</taxon>
        <taxon>Bacillati</taxon>
        <taxon>Bacillota</taxon>
        <taxon>Bacilli</taxon>
        <taxon>Bacillales</taxon>
        <taxon>Paenibacillaceae</taxon>
        <taxon>Paenibacillus</taxon>
    </lineage>
</organism>
<sequence>MKKKAFNKSGKLILGINGWMENGHDASACLVEVDSNRCEVLGALEEEKITKQKCSYNVLPTQSIHYLLEYYSLSPADIDYIAFGWNYPHMYEVNNTEFPFNNNQEILKALFQGATIDKEIEIVYIGHHLAHAASSFRTSQFNTCLTFVFDGQGEQESSSVWVAENGELEKISYSGIKESLGYLYEAVNEVLGFKNHESGKTMGLASYGKPIFINDFKQALILEEDKLLLNDKLERIYQVVSRFTEKNTNEQANVITMWKHFIKEELGIEDNHKNVNSFYEIEDIYKNLAASVQNLLEEYVVQIVNYYINKTKINKICMSGGVALNCIMNGRILEEQNVEEIYINPAANDAGVSLGAALELAYKLGYPSHLNKPFFDPFIGIEYSNEEIIEELKSNELKYQITENAQEVIANLISNEKVVALFQGRNEWGPRALGNRSIISSPRDKDRLDYINTSIKHRETGRPLGPSMLQEDASKLLVNETKFLGKYMNIAYNSQAIKSEFPAIIHVDHTFRPEFVDPDFNVIYYKQLKTIKEITGSSIVINTSFNLKTPIIFHIQDAIDYFVNSKLDALIFNNQIVLTK</sequence>
<evidence type="ECO:0000259" key="2">
    <source>
        <dbReference type="Pfam" id="PF02543"/>
    </source>
</evidence>
<comment type="caution">
    <text evidence="4">The sequence shown here is derived from an EMBL/GenBank/DDBJ whole genome shotgun (WGS) entry which is preliminary data.</text>
</comment>
<dbReference type="SUPFAM" id="SSF53067">
    <property type="entry name" value="Actin-like ATPase domain"/>
    <property type="match status" value="1"/>
</dbReference>
<dbReference type="Pfam" id="PF02543">
    <property type="entry name" value="Carbam_trans_N"/>
    <property type="match status" value="1"/>
</dbReference>
<dbReference type="CDD" id="cd24098">
    <property type="entry name" value="ASKHA_NBD_TobZ_N"/>
    <property type="match status" value="1"/>
</dbReference>
<dbReference type="InterPro" id="IPR031730">
    <property type="entry name" value="Carbam_trans_C"/>
</dbReference>
<dbReference type="RefSeq" id="WP_347324008.1">
    <property type="nucleotide sequence ID" value="NZ_JBCGUH010000002.1"/>
</dbReference>
<reference evidence="5" key="1">
    <citation type="journal article" date="2019" name="Int. J. Syst. Evol. Microbiol.">
        <title>The Global Catalogue of Microorganisms (GCM) 10K type strain sequencing project: providing services to taxonomists for standard genome sequencing and annotation.</title>
        <authorList>
            <consortium name="The Broad Institute Genomics Platform"/>
            <consortium name="The Broad Institute Genome Sequencing Center for Infectious Disease"/>
            <person name="Wu L."/>
            <person name="Ma J."/>
        </authorList>
    </citation>
    <scope>NUCLEOTIDE SEQUENCE [LARGE SCALE GENOMIC DNA]</scope>
    <source>
        <strain evidence="5">CCUG 54950</strain>
    </source>
</reference>
<evidence type="ECO:0000313" key="4">
    <source>
        <dbReference type="EMBL" id="MFD1887697.1"/>
    </source>
</evidence>
<dbReference type="Pfam" id="PF16861">
    <property type="entry name" value="Carbam_trans_C"/>
    <property type="match status" value="1"/>
</dbReference>
<dbReference type="InterPro" id="IPR003696">
    <property type="entry name" value="Carbtransf_dom"/>
</dbReference>
<dbReference type="PANTHER" id="PTHR34847:SF1">
    <property type="entry name" value="NODULATION PROTEIN U"/>
    <property type="match status" value="1"/>
</dbReference>
<gene>
    <name evidence="4" type="ORF">ACFSC9_19650</name>
</gene>
<dbReference type="Gene3D" id="3.90.870.20">
    <property type="entry name" value="Carbamoyltransferase, C-terminal domain"/>
    <property type="match status" value="1"/>
</dbReference>
<evidence type="ECO:0000256" key="1">
    <source>
        <dbReference type="ARBA" id="ARBA00006129"/>
    </source>
</evidence>
<dbReference type="InterPro" id="IPR051338">
    <property type="entry name" value="NodU/CmcH_Carbamoyltrnsfr"/>
</dbReference>
<dbReference type="PANTHER" id="PTHR34847">
    <property type="entry name" value="NODULATION PROTEIN U"/>
    <property type="match status" value="1"/>
</dbReference>
<dbReference type="Gene3D" id="3.30.420.40">
    <property type="match status" value="2"/>
</dbReference>
<dbReference type="EMBL" id="JBHUEH010000032">
    <property type="protein sequence ID" value="MFD1887697.1"/>
    <property type="molecule type" value="Genomic_DNA"/>
</dbReference>
<evidence type="ECO:0000259" key="3">
    <source>
        <dbReference type="Pfam" id="PF16861"/>
    </source>
</evidence>
<dbReference type="InterPro" id="IPR038152">
    <property type="entry name" value="Carbam_trans_C_sf"/>
</dbReference>
<dbReference type="InterPro" id="IPR043129">
    <property type="entry name" value="ATPase_NBD"/>
</dbReference>
<comment type="similarity">
    <text evidence="1">Belongs to the NodU/CmcH family.</text>
</comment>
<proteinExistence type="inferred from homology"/>
<evidence type="ECO:0000313" key="5">
    <source>
        <dbReference type="Proteomes" id="UP001597233"/>
    </source>
</evidence>
<dbReference type="Proteomes" id="UP001597233">
    <property type="component" value="Unassembled WGS sequence"/>
</dbReference>
<accession>A0ABW4RMY2</accession>